<dbReference type="Gene3D" id="3.90.70.10">
    <property type="entry name" value="Cysteine proteinases"/>
    <property type="match status" value="1"/>
</dbReference>
<dbReference type="GO" id="GO:0016579">
    <property type="term" value="P:protein deubiquitination"/>
    <property type="evidence" value="ECO:0007669"/>
    <property type="project" value="InterPro"/>
</dbReference>
<dbReference type="OrthoDB" id="420187at2759"/>
<dbReference type="PANTHER" id="PTHR24006">
    <property type="entry name" value="UBIQUITIN CARBOXYL-TERMINAL HYDROLASE"/>
    <property type="match status" value="1"/>
</dbReference>
<dbReference type="PROSITE" id="PS50235">
    <property type="entry name" value="USP_3"/>
    <property type="match status" value="1"/>
</dbReference>
<protein>
    <recommendedName>
        <fullName evidence="2">USP domain-containing protein</fullName>
    </recommendedName>
</protein>
<evidence type="ECO:0000313" key="4">
    <source>
        <dbReference type="Proteomes" id="UP000664132"/>
    </source>
</evidence>
<dbReference type="GO" id="GO:0004843">
    <property type="term" value="F:cysteine-type deubiquitinase activity"/>
    <property type="evidence" value="ECO:0007669"/>
    <property type="project" value="InterPro"/>
</dbReference>
<dbReference type="EMBL" id="JAFJYH010000009">
    <property type="protein sequence ID" value="KAG4425594.1"/>
    <property type="molecule type" value="Genomic_DNA"/>
</dbReference>
<dbReference type="GO" id="GO:0005829">
    <property type="term" value="C:cytosol"/>
    <property type="evidence" value="ECO:0007669"/>
    <property type="project" value="TreeGrafter"/>
</dbReference>
<proteinExistence type="predicted"/>
<feature type="domain" description="USP" evidence="2">
    <location>
        <begin position="1593"/>
        <end position="1920"/>
    </location>
</feature>
<feature type="compositionally biased region" description="Basic and acidic residues" evidence="1">
    <location>
        <begin position="1"/>
        <end position="10"/>
    </location>
</feature>
<gene>
    <name evidence="3" type="ORF">IFR04_001291</name>
</gene>
<dbReference type="Proteomes" id="UP000664132">
    <property type="component" value="Unassembled WGS sequence"/>
</dbReference>
<accession>A0A8H7WIN4</accession>
<organism evidence="3 4">
    <name type="scientific">Cadophora malorum</name>
    <dbReference type="NCBI Taxonomy" id="108018"/>
    <lineage>
        <taxon>Eukaryota</taxon>
        <taxon>Fungi</taxon>
        <taxon>Dikarya</taxon>
        <taxon>Ascomycota</taxon>
        <taxon>Pezizomycotina</taxon>
        <taxon>Leotiomycetes</taxon>
        <taxon>Helotiales</taxon>
        <taxon>Ploettnerulaceae</taxon>
        <taxon>Cadophora</taxon>
    </lineage>
</organism>
<dbReference type="FunFam" id="3.90.70.10:FF:000136">
    <property type="entry name" value="Ubiquitin C-terminal hydrolase, putative"/>
    <property type="match status" value="1"/>
</dbReference>
<dbReference type="CDD" id="cd02659">
    <property type="entry name" value="peptidase_C19C"/>
    <property type="match status" value="1"/>
</dbReference>
<dbReference type="InterPro" id="IPR021905">
    <property type="entry name" value="DUF3517"/>
</dbReference>
<dbReference type="InterPro" id="IPR001394">
    <property type="entry name" value="Peptidase_C19_UCH"/>
</dbReference>
<feature type="region of interest" description="Disordered" evidence="1">
    <location>
        <begin position="2499"/>
        <end position="2527"/>
    </location>
</feature>
<evidence type="ECO:0000259" key="2">
    <source>
        <dbReference type="PROSITE" id="PS50235"/>
    </source>
</evidence>
<feature type="compositionally biased region" description="Acidic residues" evidence="1">
    <location>
        <begin position="2499"/>
        <end position="2514"/>
    </location>
</feature>
<feature type="compositionally biased region" description="Polar residues" evidence="1">
    <location>
        <begin position="97"/>
        <end position="109"/>
    </location>
</feature>
<comment type="caution">
    <text evidence="3">The sequence shown here is derived from an EMBL/GenBank/DDBJ whole genome shotgun (WGS) entry which is preliminary data.</text>
</comment>
<dbReference type="InterPro" id="IPR018200">
    <property type="entry name" value="USP_CS"/>
</dbReference>
<reference evidence="3" key="1">
    <citation type="submission" date="2021-02" db="EMBL/GenBank/DDBJ databases">
        <title>Genome sequence Cadophora malorum strain M34.</title>
        <authorList>
            <person name="Stefanovic E."/>
            <person name="Vu D."/>
            <person name="Scully C."/>
            <person name="Dijksterhuis J."/>
            <person name="Roader J."/>
            <person name="Houbraken J."/>
        </authorList>
    </citation>
    <scope>NUCLEOTIDE SEQUENCE</scope>
    <source>
        <strain evidence="3">M34</strain>
    </source>
</reference>
<dbReference type="PANTHER" id="PTHR24006:SF827">
    <property type="entry name" value="UBIQUITIN CARBOXYL-TERMINAL HYDROLASE 34"/>
    <property type="match status" value="1"/>
</dbReference>
<evidence type="ECO:0000256" key="1">
    <source>
        <dbReference type="SAM" id="MobiDB-lite"/>
    </source>
</evidence>
<dbReference type="SUPFAM" id="SSF54001">
    <property type="entry name" value="Cysteine proteinases"/>
    <property type="match status" value="1"/>
</dbReference>
<dbReference type="InterPro" id="IPR028889">
    <property type="entry name" value="USP"/>
</dbReference>
<feature type="compositionally biased region" description="Low complexity" evidence="1">
    <location>
        <begin position="111"/>
        <end position="129"/>
    </location>
</feature>
<name>A0A8H7WIN4_9HELO</name>
<dbReference type="PROSITE" id="PS00973">
    <property type="entry name" value="USP_2"/>
    <property type="match status" value="1"/>
</dbReference>
<dbReference type="Pfam" id="PF12030">
    <property type="entry name" value="DUF3517"/>
    <property type="match status" value="1"/>
</dbReference>
<dbReference type="InterPro" id="IPR050164">
    <property type="entry name" value="Peptidase_C19"/>
</dbReference>
<evidence type="ECO:0000313" key="3">
    <source>
        <dbReference type="EMBL" id="KAG4425594.1"/>
    </source>
</evidence>
<dbReference type="GO" id="GO:0005634">
    <property type="term" value="C:nucleus"/>
    <property type="evidence" value="ECO:0007669"/>
    <property type="project" value="TreeGrafter"/>
</dbReference>
<dbReference type="Pfam" id="PF00443">
    <property type="entry name" value="UCH"/>
    <property type="match status" value="1"/>
</dbReference>
<sequence>MEESPRERAISSEPCSGRPNPFDDLTEHSSRKRQRVSLGGSSRSRSVDTVQDADILPDSMSLLGESETELDKAEAQTQPDLPSTPPNNAADPLPAEPTSSRVTINLRTNRSLESIPSSPTSSASPSKMPHAGGEDTARVSVESESDVLSTIPAIETPSSTPSAVSSPQVELVNMDDDDSDFANQDPPLAIIDDQYIDIMYSFPYRSREESALSASQRVASFLQQGMQSKPTPHDVPTPDCFYKLREWMNLYLSSANTLDTFYDWFLRDRDFWRQFPDFIWGLSQRSKFFGPFLRINTDSRQALTDVFVCFAQLAGRFVAMDVHTLARQAGGKSDPLLGSRPFLSALAHLIRDDESAHIGKNLQIHYNWSWSDDCQMMVDRFQREGGKISNMITLTQKGLAMMSGNPKIIESFSDNSRVVVKIVSEAFPVLEDRAIHHDQEIRDAFQKMRSGYEYFVLMSSGLDSIIEKHVTYLSPESVTAHLVALRDIFSAAIVYRIEPIRDLLIAKKNEHKDLQSDLLPEMISVSWKFRVLQKLITSSQMQLRVTGVATMCTELVNLHGSHKKFDPSRQPILLIFANFILDNQLVDYLVGIGSHPEIISESYNILGFLIVTKTYEHEQTDMIWQTVMTSQDPRVVDAILFMVKKCFNLYDYDTLLYLCKKLMDVPIGSFTGAMRDFCASLIKDLSTKAHHENLRPLDRPPYDLCVRLIRESSVVTSASPAGYPDIQNFASIRFRDILVVGPGPETRTAIHLSCITDIAAKTATAPGSICVINILLKAQLGSDLKRLTNEYGLTGLLIEELESVVEAERISGDIPTRSSATSSARRELIQMIIVHEPDTISSELGTRLWNVLVGSKSNASTERNISWQILNSTAKKHPSNGFIASCFRDHMQTLPPECFTTGSLDFVREAISSWFEKVQDDFDAEDRTFDSMALEQLWRMILTAPPNTIDALAINILVDVYVNSALILKIPRPMARSIHSSLVNRCLEQLKGAASKLKTFNGDASTESDEGMVIVASEDQFQEQEMIFARSLAVLREFLRAYQTKPQFAPPKSRTSITNAAVDMEGEPLAIKYQAWDGNDKTDILDLNLGTLNTVASLFATLEKVTGFQNYKVYCCGLVLDPEELDVTRRLEELQIKALLLVHRKDDGNEPPHRLSSSKTTLEFEITKHFEDLWGYLGMHEKVAQEIYYFLVKFPVYDRMLELFASDSTHSEIFPVGKPFKSLYAVHSLRQYIAQSPKGTANEVTLTRAISLIVAAISDPNVLDQCGSDDLKDVLALHMIDCLLQFLKEPVLPTSVAPYLDESLLNRLLSFLYAAKKVQASQNSLHLTARSFEAILEASIHNLAFWDLFVSHLQSSTLLQDLVLKHPQQFIRKNATKQIVTKASFIPSLGQISTTTFVATFWPMVAQLIPLAVRLPSQCEETFSLSLTLFKRFADVAVSQLNLEELVNQWAGLLLSHTCLESIGHPESMDAVAQGLSIMVFYATSFTKASQKTLSCSTLGTQLFRQHLFPELSIEEDNRALVARIPLLNSSTRRTLAETVYFLVKDDEVQYKALLLELARLVPNVDTDDGPYIYDLTWQFDRSKSIRSPTGYVGLRNLSNTCYLNSLFTQLFMNIPFRKFMLGANVADGGSSQRLLSETQNLFSYMQNSLRKFVDPANLASSIRTYEETPIDVSIQMDVDEFYNLLFDRWESQILAPDAKREFRSFYGGQLVQQVKSKECPHISERLEPFSAIQCDIKGKSTLEESLQAYVDGEVMEGDNKYKCSTCDRHVDAVKRACLKDIPDNLIFHLKRFDFNLRTLMRSKINDHFVFPKIIDMRPYKVEHLNNEPDTPEDMFELVGVLVHSGTAESGHYYSFVRERPSTGNVESWVEFNDECVSSWDPSRMEGACFGGPDYHGPIDNNNTPYDKSWSAYMLFYQRSSVLAEQKRAMEMSGLMSPIRLTVPRRLSNHIAMENELLMRKYCLYDPSHAAFVSKMLSNIKNVNGGSCSTSHTVEKLALTASLHHLDQVFARTKDTPDFPNFMISVKHICQSCAECSRDYLEWFIDFPETLKQLLIKNPDGLIRHEVAMSILAALAKVKSDASYAYGFGEDEDSTDDLDGGEPQLIQRIVQGLTKLWDIFHTNCRAWPEYFGLLASIAQMGKLEATLLLDAGYLRKTLEIISADPLLPIGPQYSRMLTILSKRLANRPVSFDAVITLMYKLLITCDPSVMPVEDSEERLELAMSNVSIPHSETERHLLMQHWTRNDAHILVEKLLLLRQNPEATQQILIRLLEWPDTLDYNIYQAITHGIRKGSSTMQCTPFLRAASVYCESSKNPKAWSQMLAYVAAIASKLDNGEGGAALQFFKEAFDPPSSVEDMPPDEFLKFYFSQLSVWAPHLLTDYDSSVRTDTEDFIQKHLLQDGPEYDFGSEEEDIEKTKIFILASRNLGLACLEHCQEMYLRQRQQAVRAVLINIINVIEACEGFFDFKEKDPESRRFYDLTNHTLPTLKKCLVDEADEEVSDWDGSEGEYDDSSEPIGTLNDDEMPL</sequence>
<feature type="region of interest" description="Disordered" evidence="1">
    <location>
        <begin position="1"/>
        <end position="138"/>
    </location>
</feature>
<dbReference type="InterPro" id="IPR038765">
    <property type="entry name" value="Papain-like_cys_pep_sf"/>
</dbReference>
<keyword evidence="4" id="KW-1185">Reference proteome</keyword>